<reference evidence="1 2" key="1">
    <citation type="journal article" date="2019" name="Commun. Biol.">
        <title>The bagworm genome reveals a unique fibroin gene that provides high tensile strength.</title>
        <authorList>
            <person name="Kono N."/>
            <person name="Nakamura H."/>
            <person name="Ohtoshi R."/>
            <person name="Tomita M."/>
            <person name="Numata K."/>
            <person name="Arakawa K."/>
        </authorList>
    </citation>
    <scope>NUCLEOTIDE SEQUENCE [LARGE SCALE GENOMIC DNA]</scope>
</reference>
<name>A0A4C1ZUX1_EUMVA</name>
<gene>
    <name evidence="1" type="ORF">EVAR_65904_1</name>
</gene>
<evidence type="ECO:0000313" key="1">
    <source>
        <dbReference type="EMBL" id="GBP91790.1"/>
    </source>
</evidence>
<comment type="caution">
    <text evidence="1">The sequence shown here is derived from an EMBL/GenBank/DDBJ whole genome shotgun (WGS) entry which is preliminary data.</text>
</comment>
<organism evidence="1 2">
    <name type="scientific">Eumeta variegata</name>
    <name type="common">Bagworm moth</name>
    <name type="synonym">Eumeta japonica</name>
    <dbReference type="NCBI Taxonomy" id="151549"/>
    <lineage>
        <taxon>Eukaryota</taxon>
        <taxon>Metazoa</taxon>
        <taxon>Ecdysozoa</taxon>
        <taxon>Arthropoda</taxon>
        <taxon>Hexapoda</taxon>
        <taxon>Insecta</taxon>
        <taxon>Pterygota</taxon>
        <taxon>Neoptera</taxon>
        <taxon>Endopterygota</taxon>
        <taxon>Lepidoptera</taxon>
        <taxon>Glossata</taxon>
        <taxon>Ditrysia</taxon>
        <taxon>Tineoidea</taxon>
        <taxon>Psychidae</taxon>
        <taxon>Oiketicinae</taxon>
        <taxon>Eumeta</taxon>
    </lineage>
</organism>
<evidence type="ECO:0000313" key="2">
    <source>
        <dbReference type="Proteomes" id="UP000299102"/>
    </source>
</evidence>
<protein>
    <submittedName>
        <fullName evidence="1">Uncharacterized protein</fullName>
    </submittedName>
</protein>
<dbReference type="AlphaFoldDB" id="A0A4C1ZUX1"/>
<dbReference type="Proteomes" id="UP000299102">
    <property type="component" value="Unassembled WGS sequence"/>
</dbReference>
<accession>A0A4C1ZUX1</accession>
<dbReference type="EMBL" id="BGZK01002209">
    <property type="protein sequence ID" value="GBP91790.1"/>
    <property type="molecule type" value="Genomic_DNA"/>
</dbReference>
<keyword evidence="2" id="KW-1185">Reference proteome</keyword>
<sequence>MYDPRVKTSYDKPELIQTRAGTVDASKELEFVLSRRKNIKPSGNKARMWHLTVVIFSQSLNASGSHLLCHHPGLGNKTKATDLEKKYVVILLRGNWRKVTRARRTASADWWITPGTASMRPRDLFTTSRDYRESVGVIFHYQIYVGGCAIYKFQRNRCIRRIECTDALTSCTPTATCEAHAAIKKSDHLKTLFIILPTTARIRIPRQL</sequence>
<proteinExistence type="predicted"/>